<accession>A0A1F4XT34</accession>
<dbReference type="EMBL" id="MEWW01000008">
    <property type="protein sequence ID" value="OGC84867.1"/>
    <property type="molecule type" value="Genomic_DNA"/>
</dbReference>
<organism evidence="2 3">
    <name type="scientific">Candidatus Adlerbacteria bacterium RIFCSPHIGHO2_12_FULL_53_18</name>
    <dbReference type="NCBI Taxonomy" id="1797242"/>
    <lineage>
        <taxon>Bacteria</taxon>
        <taxon>Candidatus Adleribacteriota</taxon>
    </lineage>
</organism>
<dbReference type="Pfam" id="PF01863">
    <property type="entry name" value="YgjP-like"/>
    <property type="match status" value="1"/>
</dbReference>
<dbReference type="InterPro" id="IPR053136">
    <property type="entry name" value="UTP_pyrophosphatase-like"/>
</dbReference>
<evidence type="ECO:0000313" key="3">
    <source>
        <dbReference type="Proteomes" id="UP000178091"/>
    </source>
</evidence>
<protein>
    <recommendedName>
        <fullName evidence="1">YgjP-like metallopeptidase domain-containing protein</fullName>
    </recommendedName>
</protein>
<dbReference type="CDD" id="cd07344">
    <property type="entry name" value="M48_yhfN_like"/>
    <property type="match status" value="1"/>
</dbReference>
<dbReference type="AlphaFoldDB" id="A0A1F4XT34"/>
<evidence type="ECO:0000259" key="1">
    <source>
        <dbReference type="Pfam" id="PF01863"/>
    </source>
</evidence>
<gene>
    <name evidence="2" type="ORF">A3F55_00075</name>
</gene>
<dbReference type="InterPro" id="IPR002725">
    <property type="entry name" value="YgjP-like_metallopeptidase"/>
</dbReference>
<dbReference type="PANTHER" id="PTHR30399">
    <property type="entry name" value="UNCHARACTERIZED PROTEIN YGJP"/>
    <property type="match status" value="1"/>
</dbReference>
<reference evidence="2 3" key="1">
    <citation type="journal article" date="2016" name="Nat. Commun.">
        <title>Thousands of microbial genomes shed light on interconnected biogeochemical processes in an aquifer system.</title>
        <authorList>
            <person name="Anantharaman K."/>
            <person name="Brown C.T."/>
            <person name="Hug L.A."/>
            <person name="Sharon I."/>
            <person name="Castelle C.J."/>
            <person name="Probst A.J."/>
            <person name="Thomas B.C."/>
            <person name="Singh A."/>
            <person name="Wilkins M.J."/>
            <person name="Karaoz U."/>
            <person name="Brodie E.L."/>
            <person name="Williams K.H."/>
            <person name="Hubbard S.S."/>
            <person name="Banfield J.F."/>
        </authorList>
    </citation>
    <scope>NUCLEOTIDE SEQUENCE [LARGE SCALE GENOMIC DNA]</scope>
</reference>
<dbReference type="Gene3D" id="3.30.2010.10">
    <property type="entry name" value="Metalloproteases ('zincins'), catalytic domain"/>
    <property type="match status" value="1"/>
</dbReference>
<sequence length="104" mass="12468">MLHKEHARAAVHAHLAEWNKHYQLPLRKVFIKNSRSRWGSCSTLGNLNFNYRIVFLPPHLQAYLIVHELCHLKVFSHSTEFWALVAQTVPDYKTHRREIRRIRM</sequence>
<dbReference type="PANTHER" id="PTHR30399:SF1">
    <property type="entry name" value="UTP PYROPHOSPHATASE"/>
    <property type="match status" value="1"/>
</dbReference>
<comment type="caution">
    <text evidence="2">The sequence shown here is derived from an EMBL/GenBank/DDBJ whole genome shotgun (WGS) entry which is preliminary data.</text>
</comment>
<feature type="domain" description="YgjP-like metallopeptidase" evidence="1">
    <location>
        <begin position="3"/>
        <end position="101"/>
    </location>
</feature>
<name>A0A1F4XT34_9BACT</name>
<proteinExistence type="predicted"/>
<evidence type="ECO:0000313" key="2">
    <source>
        <dbReference type="EMBL" id="OGC84867.1"/>
    </source>
</evidence>
<dbReference type="Proteomes" id="UP000178091">
    <property type="component" value="Unassembled WGS sequence"/>
</dbReference>